<evidence type="ECO:0008006" key="4">
    <source>
        <dbReference type="Google" id="ProtNLM"/>
    </source>
</evidence>
<evidence type="ECO:0000313" key="3">
    <source>
        <dbReference type="Proteomes" id="UP000346198"/>
    </source>
</evidence>
<dbReference type="GO" id="GO:0016491">
    <property type="term" value="F:oxidoreductase activity"/>
    <property type="evidence" value="ECO:0007669"/>
    <property type="project" value="TreeGrafter"/>
</dbReference>
<feature type="chain" id="PRO_5025515844" description="HEAT repeat domain-containing protein" evidence="1">
    <location>
        <begin position="27"/>
        <end position="600"/>
    </location>
</feature>
<dbReference type="Pfam" id="PF03130">
    <property type="entry name" value="HEAT_PBS"/>
    <property type="match status" value="2"/>
</dbReference>
<dbReference type="AlphaFoldDB" id="A0A6C2UM29"/>
<name>A0A6C2UM29_9BACT</name>
<evidence type="ECO:0000256" key="1">
    <source>
        <dbReference type="SAM" id="SignalP"/>
    </source>
</evidence>
<gene>
    <name evidence="2" type="ORF">SCARR_02427</name>
</gene>
<dbReference type="InterPro" id="IPR016024">
    <property type="entry name" value="ARM-type_fold"/>
</dbReference>
<accession>A0A6C2UM29</accession>
<dbReference type="PANTHER" id="PTHR12697:SF5">
    <property type="entry name" value="DEOXYHYPUSINE HYDROXYLASE"/>
    <property type="match status" value="1"/>
</dbReference>
<dbReference type="PANTHER" id="PTHR12697">
    <property type="entry name" value="PBS LYASE HEAT-LIKE PROTEIN"/>
    <property type="match status" value="1"/>
</dbReference>
<protein>
    <recommendedName>
        <fullName evidence="4">HEAT repeat domain-containing protein</fullName>
    </recommendedName>
</protein>
<dbReference type="EMBL" id="CAAHFH010000001">
    <property type="protein sequence ID" value="VGO20364.1"/>
    <property type="molecule type" value="Genomic_DNA"/>
</dbReference>
<dbReference type="RefSeq" id="WP_136061788.1">
    <property type="nucleotide sequence ID" value="NZ_CAAHFH010000001.1"/>
</dbReference>
<dbReference type="InterPro" id="IPR011989">
    <property type="entry name" value="ARM-like"/>
</dbReference>
<dbReference type="SUPFAM" id="SSF48371">
    <property type="entry name" value="ARM repeat"/>
    <property type="match status" value="1"/>
</dbReference>
<dbReference type="Proteomes" id="UP000346198">
    <property type="component" value="Unassembled WGS sequence"/>
</dbReference>
<dbReference type="Pfam" id="PF13646">
    <property type="entry name" value="HEAT_2"/>
    <property type="match status" value="2"/>
</dbReference>
<dbReference type="Gene3D" id="1.25.10.10">
    <property type="entry name" value="Leucine-rich Repeat Variant"/>
    <property type="match status" value="4"/>
</dbReference>
<keyword evidence="3" id="KW-1185">Reference proteome</keyword>
<feature type="signal peptide" evidence="1">
    <location>
        <begin position="1"/>
        <end position="26"/>
    </location>
</feature>
<sequence length="600" mass="62929">MNRRIFTVFSVLAAVLMLGLAGCSRTVDDVAKWKASGNVAKLIRALDDLKYEVRLAATEALGELKAEAAVDPLAALFDDDEPDVVLASVNALVSIGNGPASTHLILALKLDNVDARLAAATGLGALKATRSVEDLGMALDDAVAAVALASATSLGQIGEEKGSKPLAGKLSDSSAELRLICVQSLASTGGEEAAKGLVGALDDQDAGVGKAAVESLVAIGDVSIPYALLAIKDNKTVVRKGAIAVLQGLKAVPAKGSDAIWFKLAEVSIDNSDAIDASLVRELAQTGDVQTLLEANAHNVADFREHAFRAVEALGEPCTAQAVEAVGQMAGAQGKSWFDGRTDWNGAPSWRIDLWAAMASLNPAFELDGATVDAMKSQGRNAFRVIISPQFTATHAYTPLLIELLGDQTKPPPEEPDFDAYGMPIVKKARDTFRGEANQETAKDKLIAAGDAGVLPLIAASIGTNELVGGHAAEILGEIGDARAVEPLIGVLTKKIAAGEELSLSPFYNALQKLDAPEAEPVLLKVRPNADRAMRVFERKYPSVNVLSAENRDTSADYTLPTTFRLGYIADAQLVETPVTFAKDGFGDWKPSPPLPAELP</sequence>
<evidence type="ECO:0000313" key="2">
    <source>
        <dbReference type="EMBL" id="VGO20364.1"/>
    </source>
</evidence>
<organism evidence="2 3">
    <name type="scientific">Pontiella sulfatireligans</name>
    <dbReference type="NCBI Taxonomy" id="2750658"/>
    <lineage>
        <taxon>Bacteria</taxon>
        <taxon>Pseudomonadati</taxon>
        <taxon>Kiritimatiellota</taxon>
        <taxon>Kiritimatiellia</taxon>
        <taxon>Kiritimatiellales</taxon>
        <taxon>Pontiellaceae</taxon>
        <taxon>Pontiella</taxon>
    </lineage>
</organism>
<keyword evidence="1" id="KW-0732">Signal</keyword>
<dbReference type="PROSITE" id="PS51257">
    <property type="entry name" value="PROKAR_LIPOPROTEIN"/>
    <property type="match status" value="1"/>
</dbReference>
<proteinExistence type="predicted"/>
<dbReference type="InterPro" id="IPR004155">
    <property type="entry name" value="PBS_lyase_HEAT"/>
</dbReference>
<dbReference type="SMART" id="SM00567">
    <property type="entry name" value="EZ_HEAT"/>
    <property type="match status" value="4"/>
</dbReference>
<reference evidence="2 3" key="1">
    <citation type="submission" date="2019-04" db="EMBL/GenBank/DDBJ databases">
        <authorList>
            <person name="Van Vliet M D."/>
        </authorList>
    </citation>
    <scope>NUCLEOTIDE SEQUENCE [LARGE SCALE GENOMIC DNA]</scope>
    <source>
        <strain evidence="2 3">F21</strain>
    </source>
</reference>